<feature type="non-terminal residue" evidence="1">
    <location>
        <position position="1"/>
    </location>
</feature>
<accession>A0ABN7XG88</accession>
<reference evidence="1 2" key="1">
    <citation type="submission" date="2021-06" db="EMBL/GenBank/DDBJ databases">
        <authorList>
            <person name="Kallberg Y."/>
            <person name="Tangrot J."/>
            <person name="Rosling A."/>
        </authorList>
    </citation>
    <scope>NUCLEOTIDE SEQUENCE [LARGE SCALE GENOMIC DNA]</scope>
    <source>
        <strain evidence="1 2">120-4 pot B 10/14</strain>
    </source>
</reference>
<dbReference type="EMBL" id="CAJVQB010134442">
    <property type="protein sequence ID" value="CAG8854182.1"/>
    <property type="molecule type" value="Genomic_DNA"/>
</dbReference>
<protein>
    <submittedName>
        <fullName evidence="1">27090_t:CDS:1</fullName>
    </submittedName>
</protein>
<comment type="caution">
    <text evidence="1">The sequence shown here is derived from an EMBL/GenBank/DDBJ whole genome shotgun (WGS) entry which is preliminary data.</text>
</comment>
<evidence type="ECO:0000313" key="2">
    <source>
        <dbReference type="Proteomes" id="UP000789901"/>
    </source>
</evidence>
<name>A0ABN7XG88_GIGMA</name>
<organism evidence="1 2">
    <name type="scientific">Gigaspora margarita</name>
    <dbReference type="NCBI Taxonomy" id="4874"/>
    <lineage>
        <taxon>Eukaryota</taxon>
        <taxon>Fungi</taxon>
        <taxon>Fungi incertae sedis</taxon>
        <taxon>Mucoromycota</taxon>
        <taxon>Glomeromycotina</taxon>
        <taxon>Glomeromycetes</taxon>
        <taxon>Diversisporales</taxon>
        <taxon>Gigasporaceae</taxon>
        <taxon>Gigaspora</taxon>
    </lineage>
</organism>
<gene>
    <name evidence="1" type="ORF">GMARGA_LOCUS43003</name>
</gene>
<evidence type="ECO:0000313" key="1">
    <source>
        <dbReference type="EMBL" id="CAG8854182.1"/>
    </source>
</evidence>
<keyword evidence="2" id="KW-1185">Reference proteome</keyword>
<dbReference type="Proteomes" id="UP000789901">
    <property type="component" value="Unassembled WGS sequence"/>
</dbReference>
<sequence>NIFKSKLSKYLKDLIHELLVADKDQVEVIFEEFSELEENGALASLNFNYLNISEEDWHSVEENMNTAESAHTNANREGVQMSLLLAIKKGKCLDNHCFVTYEYQDKYNIPKTGIS</sequence>
<proteinExistence type="predicted"/>
<feature type="non-terminal residue" evidence="1">
    <location>
        <position position="115"/>
    </location>
</feature>